<dbReference type="EMBL" id="FO082278">
    <property type="protein sequence ID" value="CCO13990.1"/>
    <property type="molecule type" value="Genomic_DNA"/>
</dbReference>
<dbReference type="Gene3D" id="3.20.20.80">
    <property type="entry name" value="Glycosidases"/>
    <property type="match status" value="1"/>
</dbReference>
<keyword evidence="9" id="KW-1185">Reference proteome</keyword>
<dbReference type="PANTHER" id="PTHR31297">
    <property type="entry name" value="GLUCAN ENDO-1,6-BETA-GLUCOSIDASE B"/>
    <property type="match status" value="1"/>
</dbReference>
<evidence type="ECO:0000256" key="1">
    <source>
        <dbReference type="ARBA" id="ARBA00022801"/>
    </source>
</evidence>
<dbReference type="InterPro" id="IPR050386">
    <property type="entry name" value="Glycosyl_hydrolase_5"/>
</dbReference>
<evidence type="ECO:0000256" key="7">
    <source>
        <dbReference type="SAM" id="MobiDB-lite"/>
    </source>
</evidence>
<feature type="compositionally biased region" description="Low complexity" evidence="7">
    <location>
        <begin position="9"/>
        <end position="19"/>
    </location>
</feature>
<feature type="compositionally biased region" description="Polar residues" evidence="7">
    <location>
        <begin position="477"/>
        <end position="494"/>
    </location>
</feature>
<feature type="region of interest" description="Disordered" evidence="7">
    <location>
        <begin position="476"/>
        <end position="528"/>
    </location>
</feature>
<evidence type="ECO:0000256" key="5">
    <source>
        <dbReference type="ARBA" id="ARBA00036824"/>
    </source>
</evidence>
<dbReference type="KEGG" id="bpg:Bathy01g00860"/>
<dbReference type="GO" id="GO:0009986">
    <property type="term" value="C:cell surface"/>
    <property type="evidence" value="ECO:0007669"/>
    <property type="project" value="TreeGrafter"/>
</dbReference>
<evidence type="ECO:0000256" key="6">
    <source>
        <dbReference type="ARBA" id="ARBA00038929"/>
    </source>
</evidence>
<dbReference type="Proteomes" id="UP000198341">
    <property type="component" value="Chromosome 1"/>
</dbReference>
<evidence type="ECO:0000256" key="4">
    <source>
        <dbReference type="ARBA" id="ARBA00023316"/>
    </source>
</evidence>
<feature type="region of interest" description="Disordered" evidence="7">
    <location>
        <begin position="1"/>
        <end position="30"/>
    </location>
</feature>
<dbReference type="GO" id="GO:0071555">
    <property type="term" value="P:cell wall organization"/>
    <property type="evidence" value="ECO:0007669"/>
    <property type="project" value="UniProtKB-KW"/>
</dbReference>
<organism evidence="8 9">
    <name type="scientific">Bathycoccus prasinos</name>
    <dbReference type="NCBI Taxonomy" id="41875"/>
    <lineage>
        <taxon>Eukaryota</taxon>
        <taxon>Viridiplantae</taxon>
        <taxon>Chlorophyta</taxon>
        <taxon>Mamiellophyceae</taxon>
        <taxon>Mamiellales</taxon>
        <taxon>Bathycoccaceae</taxon>
        <taxon>Bathycoccus</taxon>
    </lineage>
</organism>
<evidence type="ECO:0000313" key="8">
    <source>
        <dbReference type="EMBL" id="CCO13990.1"/>
    </source>
</evidence>
<dbReference type="GO" id="GO:0009251">
    <property type="term" value="P:glucan catabolic process"/>
    <property type="evidence" value="ECO:0007669"/>
    <property type="project" value="TreeGrafter"/>
</dbReference>
<keyword evidence="1" id="KW-0378">Hydrolase</keyword>
<dbReference type="GeneID" id="19017822"/>
<protein>
    <recommendedName>
        <fullName evidence="6">glucan 1,3-beta-glucosidase</fullName>
        <ecNumber evidence="6">3.2.1.58</ecNumber>
    </recommendedName>
</protein>
<evidence type="ECO:0000313" key="9">
    <source>
        <dbReference type="Proteomes" id="UP000198341"/>
    </source>
</evidence>
<evidence type="ECO:0000256" key="3">
    <source>
        <dbReference type="ARBA" id="ARBA00023295"/>
    </source>
</evidence>
<dbReference type="GO" id="GO:0005576">
    <property type="term" value="C:extracellular region"/>
    <property type="evidence" value="ECO:0007669"/>
    <property type="project" value="TreeGrafter"/>
</dbReference>
<dbReference type="AlphaFoldDB" id="K8ENI9"/>
<dbReference type="EC" id="3.2.1.58" evidence="6"/>
<dbReference type="SUPFAM" id="SSF51445">
    <property type="entry name" value="(Trans)glycosidases"/>
    <property type="match status" value="1"/>
</dbReference>
<feature type="compositionally biased region" description="Low complexity" evidence="7">
    <location>
        <begin position="196"/>
        <end position="220"/>
    </location>
</feature>
<accession>K8ENI9</accession>
<keyword evidence="3" id="KW-0326">Glycosidase</keyword>
<feature type="region of interest" description="Disordered" evidence="7">
    <location>
        <begin position="179"/>
        <end position="225"/>
    </location>
</feature>
<dbReference type="GO" id="GO:0004338">
    <property type="term" value="F:glucan exo-1,3-beta-glucosidase activity"/>
    <property type="evidence" value="ECO:0007669"/>
    <property type="project" value="UniProtKB-EC"/>
</dbReference>
<keyword evidence="4" id="KW-0961">Cell wall biogenesis/degradation</keyword>
<name>K8ENI9_9CHLO</name>
<sequence length="906" mass="99415">MESSGGSGSSSSSSSSSSSNTNDKKAYVFPPALSKPDKNFGWSSEGELGAKLVSQKGESVARAAFTAHRRTFITDSDLTAIKRSGLTHVRVPITWAMFAEDEEFERGEELVVVDPMYRDRMFIQASREDLREMVKKVKTNDLRVVLALKGMPGGASNDEGDGAWPHEASFFREFSKVLSAEETQEEEEEERRKSSNENTNRKLLFGGASSGSSSSSNMGSTDGGNKKLVKAKTVAKTGETATANFLNWLANLDDDLKSTVVGVSLIDAPTAKDPKQRAAALTWLERTSQMYRDIIVDPIVEARGAVNKSGKNNKKQEKGEEASLPFLHVTMSPTMGIDVDEMAKWMRKTFTTDERSTWAALDVQHAFPRGVGACVGGPSRGCAFSCSDSVEQVARSIGDASDSFARELRSAASEHGVPHVAVSEWSLSADEEGQCPNAGQFLDAAFSQQVRAHRASNVRGYFWRWKSAFDNIENENESMSNQMSRKKQPSSNSLREYLSNRGGKSGIVGDTANDGKNGGKVSTAGWMDEGGVARDDKFDRFKPKDKSIPYDYKTPEEFDDEMQMNTIADDWSSRMTNAIAEAKGTGNSNIMDLLAEEDEGLGTSEQDIEMALLNPDADVSVKTLKGFESESEKRKELIDSMKAFGESASRFDSLTSKKGGSSVVDDNDEIFNENGDALKRSMNPFAKPSKLIEKQFSSNSYSGDEDLINPDFRAKKDLGLNELIDGDDGLQKLDEELQESIVDGLAQDANYQLRNAAAKLVNSDSETFATDDDEFNRLLTESETPVMSMPKSQEEREAELLSKKWDSFPEKDGKKPALTILEDGFDPLSMSNDKKLDQVIGDEAKDRDVEEVTKKVEDRAAASVEGAELEKTIEKNLANMSKEDLLKLAEQAKLGKITLATNLARR</sequence>
<gene>
    <name evidence="8" type="ORF">Bathy01g00860</name>
</gene>
<dbReference type="OrthoDB" id="62120at2759"/>
<proteinExistence type="predicted"/>
<comment type="catalytic activity">
    <reaction evidence="5">
        <text>Successive hydrolysis of beta-D-glucose units from the non-reducing ends of (1-&gt;3)-beta-D-glucans, releasing alpha-glucose.</text>
        <dbReference type="EC" id="3.2.1.58"/>
    </reaction>
</comment>
<dbReference type="InterPro" id="IPR017853">
    <property type="entry name" value="GH"/>
</dbReference>
<dbReference type="RefSeq" id="XP_007515111.1">
    <property type="nucleotide sequence ID" value="XM_007515049.1"/>
</dbReference>
<dbReference type="PANTHER" id="PTHR31297:SF34">
    <property type="entry name" value="GLUCAN 1,3-BETA-GLUCOSIDASE 2"/>
    <property type="match status" value="1"/>
</dbReference>
<reference evidence="8 9" key="1">
    <citation type="submission" date="2011-10" db="EMBL/GenBank/DDBJ databases">
        <authorList>
            <person name="Genoscope - CEA"/>
        </authorList>
    </citation>
    <scope>NUCLEOTIDE SEQUENCE [LARGE SCALE GENOMIC DNA]</scope>
    <source>
        <strain evidence="8 9">RCC 1105</strain>
    </source>
</reference>
<evidence type="ECO:0000256" key="2">
    <source>
        <dbReference type="ARBA" id="ARBA00023180"/>
    </source>
</evidence>
<keyword evidence="2" id="KW-0325">Glycoprotein</keyword>